<feature type="transmembrane region" description="Helical" evidence="2">
    <location>
        <begin position="33"/>
        <end position="52"/>
    </location>
</feature>
<keyword evidence="2" id="KW-1133">Transmembrane helix</keyword>
<proteinExistence type="predicted"/>
<reference evidence="3" key="1">
    <citation type="journal article" date="2015" name="Genome Announc.">
        <title>Draft Genome Sequence of Tolypothrix boutellei Strain VB521301.</title>
        <authorList>
            <person name="Chandrababunaidu M.M."/>
            <person name="Singh D."/>
            <person name="Sen D."/>
            <person name="Bhan S."/>
            <person name="Das S."/>
            <person name="Gupta A."/>
            <person name="Adhikary S.P."/>
            <person name="Tripathy S."/>
        </authorList>
    </citation>
    <scope>NUCLEOTIDE SEQUENCE</scope>
    <source>
        <strain evidence="3">VB521301</strain>
    </source>
</reference>
<comment type="caution">
    <text evidence="3">The sequence shown here is derived from an EMBL/GenBank/DDBJ whole genome shotgun (WGS) entry which is preliminary data.</text>
</comment>
<gene>
    <name evidence="3" type="ORF">DA73_0201055</name>
</gene>
<evidence type="ECO:0000256" key="2">
    <source>
        <dbReference type="SAM" id="Phobius"/>
    </source>
</evidence>
<keyword evidence="2" id="KW-0812">Transmembrane</keyword>
<feature type="region of interest" description="Disordered" evidence="1">
    <location>
        <begin position="59"/>
        <end position="81"/>
    </location>
</feature>
<evidence type="ECO:0000313" key="3">
    <source>
        <dbReference type="EMBL" id="KIE13967.1"/>
    </source>
</evidence>
<sequence>MTQQQPDNYKVSQNVNSASGNVKQIGRDNSSNIFISVFWISILALGGLAWALSVGVNNHGQNPRSGVQQSPPTSAPIKNQK</sequence>
<dbReference type="STRING" id="1479485.DA73_0201055"/>
<protein>
    <submittedName>
        <fullName evidence="3">Uncharacterized protein</fullName>
    </submittedName>
</protein>
<dbReference type="AlphaFoldDB" id="A0A0C1NGH9"/>
<evidence type="ECO:0000256" key="1">
    <source>
        <dbReference type="SAM" id="MobiDB-lite"/>
    </source>
</evidence>
<dbReference type="OrthoDB" id="9939722at2"/>
<keyword evidence="2" id="KW-0472">Membrane</keyword>
<name>A0A0C1NGH9_9CYAN</name>
<dbReference type="EMBL" id="JHEG02000001">
    <property type="protein sequence ID" value="KIE13967.1"/>
    <property type="molecule type" value="Genomic_DNA"/>
</dbReference>
<accession>A0A0C1NGH9</accession>
<organism evidence="3">
    <name type="scientific">Tolypothrix bouteillei VB521301</name>
    <dbReference type="NCBI Taxonomy" id="1479485"/>
    <lineage>
        <taxon>Bacteria</taxon>
        <taxon>Bacillati</taxon>
        <taxon>Cyanobacteriota</taxon>
        <taxon>Cyanophyceae</taxon>
        <taxon>Nostocales</taxon>
        <taxon>Tolypothrichaceae</taxon>
        <taxon>Tolypothrix</taxon>
    </lineage>
</organism>